<evidence type="ECO:0000256" key="6">
    <source>
        <dbReference type="ARBA" id="ARBA00023136"/>
    </source>
</evidence>
<accession>A0ABU5F233</accession>
<dbReference type="Gene3D" id="3.30.240.20">
    <property type="entry name" value="bsu07140 like domains"/>
    <property type="match status" value="1"/>
</dbReference>
<keyword evidence="3" id="KW-1003">Cell membrane</keyword>
<name>A0ABU5F233_9BACT</name>
<feature type="domain" description="YetF C-terminal" evidence="9">
    <location>
        <begin position="98"/>
        <end position="170"/>
    </location>
</feature>
<keyword evidence="6 8" id="KW-0472">Membrane</keyword>
<evidence type="ECO:0000256" key="7">
    <source>
        <dbReference type="SAM" id="MobiDB-lite"/>
    </source>
</evidence>
<protein>
    <submittedName>
        <fullName evidence="10">DUF421 domain-containing protein</fullName>
    </submittedName>
</protein>
<proteinExistence type="inferred from homology"/>
<dbReference type="Pfam" id="PF04239">
    <property type="entry name" value="DUF421"/>
    <property type="match status" value="1"/>
</dbReference>
<keyword evidence="5 8" id="KW-1133">Transmembrane helix</keyword>
<dbReference type="InterPro" id="IPR023090">
    <property type="entry name" value="UPF0702_alpha/beta_dom_sf"/>
</dbReference>
<dbReference type="RefSeq" id="WP_320686654.1">
    <property type="nucleotide sequence ID" value="NZ_JAXBLV010000166.1"/>
</dbReference>
<evidence type="ECO:0000256" key="4">
    <source>
        <dbReference type="ARBA" id="ARBA00022692"/>
    </source>
</evidence>
<evidence type="ECO:0000256" key="5">
    <source>
        <dbReference type="ARBA" id="ARBA00022989"/>
    </source>
</evidence>
<evidence type="ECO:0000256" key="3">
    <source>
        <dbReference type="ARBA" id="ARBA00022475"/>
    </source>
</evidence>
<feature type="transmembrane region" description="Helical" evidence="8">
    <location>
        <begin position="23"/>
        <end position="41"/>
    </location>
</feature>
<feature type="region of interest" description="Disordered" evidence="7">
    <location>
        <begin position="158"/>
        <end position="184"/>
    </location>
</feature>
<evidence type="ECO:0000256" key="8">
    <source>
        <dbReference type="SAM" id="Phobius"/>
    </source>
</evidence>
<comment type="caution">
    <text evidence="10">The sequence shown here is derived from an EMBL/GenBank/DDBJ whole genome shotgun (WGS) entry which is preliminary data.</text>
</comment>
<gene>
    <name evidence="10" type="ORF">R5W23_001190</name>
</gene>
<keyword evidence="4 8" id="KW-0812">Transmembrane</keyword>
<comment type="similarity">
    <text evidence="2">Belongs to the UPF0702 family.</text>
</comment>
<dbReference type="PANTHER" id="PTHR34582:SF6">
    <property type="entry name" value="UPF0702 TRANSMEMBRANE PROTEIN YCAP"/>
    <property type="match status" value="1"/>
</dbReference>
<sequence>MPAFNSPDWAQVLIPDAALAESFLRGSVVYLALIVLFRVVLKRQGGSIGLPDVMLVVLVSECVSNALSANANSVPNGLVTASALLFWNYTLDRLAGRWPCLRRLLEPEPVQIVKDGKPVRENLDTEGISDDELRAQLRGNGIDDVAQVKSAFVESEGSVSVVKKEAPPPPEPTSRGTSTADGAPNEEQLIRQFLAAAEDLRGVLEWHEQRATEHQTVARSVRMMLAEHGVRTPRKKR</sequence>
<dbReference type="Proteomes" id="UP001272242">
    <property type="component" value="Unassembled WGS sequence"/>
</dbReference>
<dbReference type="PANTHER" id="PTHR34582">
    <property type="entry name" value="UPF0702 TRANSMEMBRANE PROTEIN YCAP"/>
    <property type="match status" value="1"/>
</dbReference>
<evidence type="ECO:0000256" key="1">
    <source>
        <dbReference type="ARBA" id="ARBA00004651"/>
    </source>
</evidence>
<evidence type="ECO:0000259" key="9">
    <source>
        <dbReference type="Pfam" id="PF04239"/>
    </source>
</evidence>
<organism evidence="10 11">
    <name type="scientific">Gemmata algarum</name>
    <dbReference type="NCBI Taxonomy" id="2975278"/>
    <lineage>
        <taxon>Bacteria</taxon>
        <taxon>Pseudomonadati</taxon>
        <taxon>Planctomycetota</taxon>
        <taxon>Planctomycetia</taxon>
        <taxon>Gemmatales</taxon>
        <taxon>Gemmataceae</taxon>
        <taxon>Gemmata</taxon>
    </lineage>
</organism>
<evidence type="ECO:0000313" key="11">
    <source>
        <dbReference type="Proteomes" id="UP001272242"/>
    </source>
</evidence>
<reference evidence="11" key="1">
    <citation type="journal article" date="2023" name="Mar. Drugs">
        <title>Gemmata algarum, a Novel Planctomycete Isolated from an Algal Mat, Displays Antimicrobial Activity.</title>
        <authorList>
            <person name="Kumar G."/>
            <person name="Kallscheuer N."/>
            <person name="Kashif M."/>
            <person name="Ahamad S."/>
            <person name="Jagadeeshwari U."/>
            <person name="Pannikurungottu S."/>
            <person name="Haufschild T."/>
            <person name="Kabuu M."/>
            <person name="Sasikala C."/>
            <person name="Jogler C."/>
            <person name="Ramana C."/>
        </authorList>
    </citation>
    <scope>NUCLEOTIDE SEQUENCE [LARGE SCALE GENOMIC DNA]</scope>
    <source>
        <strain evidence="11">JC673</strain>
    </source>
</reference>
<comment type="subcellular location">
    <subcellularLocation>
        <location evidence="1">Cell membrane</location>
        <topology evidence="1">Multi-pass membrane protein</topology>
    </subcellularLocation>
</comment>
<keyword evidence="11" id="KW-1185">Reference proteome</keyword>
<dbReference type="EMBL" id="JAXBLV010000166">
    <property type="protein sequence ID" value="MDY3559991.1"/>
    <property type="molecule type" value="Genomic_DNA"/>
</dbReference>
<evidence type="ECO:0000256" key="2">
    <source>
        <dbReference type="ARBA" id="ARBA00006448"/>
    </source>
</evidence>
<dbReference type="InterPro" id="IPR007353">
    <property type="entry name" value="DUF421"/>
</dbReference>
<evidence type="ECO:0000313" key="10">
    <source>
        <dbReference type="EMBL" id="MDY3559991.1"/>
    </source>
</evidence>